<dbReference type="PANTHER" id="PTHR30411:SF9">
    <property type="entry name" value="MULTIFUNCTIONAL SER_THR-TRNA DEACYLASE PROXP-Y"/>
    <property type="match status" value="1"/>
</dbReference>
<proteinExistence type="predicted"/>
<protein>
    <recommendedName>
        <fullName evidence="1">YbaK/aminoacyl-tRNA synthetase-associated domain-containing protein</fullName>
    </recommendedName>
</protein>
<evidence type="ECO:0000313" key="2">
    <source>
        <dbReference type="EMBL" id="PUD99491.1"/>
    </source>
</evidence>
<dbReference type="CDD" id="cd04332">
    <property type="entry name" value="YbaK_like"/>
    <property type="match status" value="1"/>
</dbReference>
<feature type="domain" description="YbaK/aminoacyl-tRNA synthetase-associated" evidence="1">
    <location>
        <begin position="25"/>
        <end position="141"/>
    </location>
</feature>
<dbReference type="InterPro" id="IPR007214">
    <property type="entry name" value="YbaK/aa-tRNA-synth-assoc-dom"/>
</dbReference>
<reference evidence="2 3" key="1">
    <citation type="submission" date="2018-01" db="EMBL/GenBank/DDBJ databases">
        <title>Novel co-symbiosis in the lucinid bivalve Phacoides pectinatus.</title>
        <authorList>
            <person name="Lim S.J."/>
            <person name="Davis B.G."/>
            <person name="Gill D.E."/>
            <person name="Engel A.S."/>
            <person name="Anderson L.C."/>
            <person name="Campbell B.J."/>
        </authorList>
    </citation>
    <scope>NUCLEOTIDE SEQUENCE [LARGE SCALE GENOMIC DNA]</scope>
    <source>
        <strain evidence="2">N3_P5</strain>
    </source>
</reference>
<gene>
    <name evidence="2" type="ORF">C3L24_10905</name>
</gene>
<dbReference type="AlphaFoldDB" id="A0A657Q046"/>
<comment type="caution">
    <text evidence="2">The sequence shown here is derived from an EMBL/GenBank/DDBJ whole genome shotgun (WGS) entry which is preliminary data.</text>
</comment>
<dbReference type="Pfam" id="PF04073">
    <property type="entry name" value="tRNA_edit"/>
    <property type="match status" value="1"/>
</dbReference>
<evidence type="ECO:0000259" key="1">
    <source>
        <dbReference type="Pfam" id="PF04073"/>
    </source>
</evidence>
<evidence type="ECO:0000313" key="3">
    <source>
        <dbReference type="Proteomes" id="UP000250928"/>
    </source>
</evidence>
<dbReference type="EMBL" id="PQCO01000257">
    <property type="protein sequence ID" value="PUD99491.1"/>
    <property type="molecule type" value="Genomic_DNA"/>
</dbReference>
<dbReference type="InterPro" id="IPR036754">
    <property type="entry name" value="YbaK/aa-tRNA-synt-asso_dom_sf"/>
</dbReference>
<organism evidence="2 3">
    <name type="scientific">Candidatus Sedimenticola endophacoides</name>
    <dbReference type="NCBI Taxonomy" id="2548426"/>
    <lineage>
        <taxon>Bacteria</taxon>
        <taxon>Pseudomonadati</taxon>
        <taxon>Pseudomonadota</taxon>
        <taxon>Gammaproteobacteria</taxon>
        <taxon>Chromatiales</taxon>
        <taxon>Sedimenticolaceae</taxon>
        <taxon>Sedimenticola</taxon>
    </lineage>
</organism>
<name>A0A657Q046_9GAMM</name>
<dbReference type="Gene3D" id="3.90.960.10">
    <property type="entry name" value="YbaK/aminoacyl-tRNA synthetase-associated domain"/>
    <property type="match status" value="1"/>
</dbReference>
<sequence>MGISITLREYLEEHAASYRIVQHTPTCSTLEAAESAHIRGDQMIKSVLLGDDDSYVMALIPSTHRLDLADIQQLLGRRVQMVPEDEVSSAFSDCETGSIPPFGEAYGIETWVDDRLLAENEVYFESGDHSLLIRLDGGKFRELAGERVLGRISHHL</sequence>
<dbReference type="PANTHER" id="PTHR30411">
    <property type="entry name" value="CYTOPLASMIC PROTEIN"/>
    <property type="match status" value="1"/>
</dbReference>
<accession>A0A657Q046</accession>
<dbReference type="Proteomes" id="UP000250928">
    <property type="component" value="Unassembled WGS sequence"/>
</dbReference>
<dbReference type="GO" id="GO:0002161">
    <property type="term" value="F:aminoacyl-tRNA deacylase activity"/>
    <property type="evidence" value="ECO:0007669"/>
    <property type="project" value="InterPro"/>
</dbReference>
<dbReference type="SUPFAM" id="SSF55826">
    <property type="entry name" value="YbaK/ProRS associated domain"/>
    <property type="match status" value="1"/>
</dbReference>